<dbReference type="PANTHER" id="PTHR24120">
    <property type="entry name" value="GH07239P"/>
    <property type="match status" value="1"/>
</dbReference>
<dbReference type="InterPro" id="IPR002110">
    <property type="entry name" value="Ankyrin_rpt"/>
</dbReference>
<dbReference type="STRING" id="658858.E1EWE2"/>
<dbReference type="PANTHER" id="PTHR24120:SF4">
    <property type="entry name" value="GH07239P"/>
    <property type="match status" value="1"/>
</dbReference>
<feature type="repeat" description="ANK" evidence="1">
    <location>
        <begin position="777"/>
        <end position="809"/>
    </location>
</feature>
<dbReference type="Pfam" id="PF13637">
    <property type="entry name" value="Ank_4"/>
    <property type="match status" value="1"/>
</dbReference>
<evidence type="ECO:0000259" key="2">
    <source>
        <dbReference type="PROSITE" id="PS50011"/>
    </source>
</evidence>
<comment type="caution">
    <text evidence="3">The sequence shown here is derived from an EMBL/GenBank/DDBJ whole genome shotgun (WGS) entry which is preliminary data.</text>
</comment>
<dbReference type="GO" id="GO:0005524">
    <property type="term" value="F:ATP binding"/>
    <property type="evidence" value="ECO:0007669"/>
    <property type="project" value="InterPro"/>
</dbReference>
<organism evidence="3 4">
    <name type="scientific">Giardia intestinalis (strain P15)</name>
    <name type="common">Giardia lamblia</name>
    <dbReference type="NCBI Taxonomy" id="658858"/>
    <lineage>
        <taxon>Eukaryota</taxon>
        <taxon>Metamonada</taxon>
        <taxon>Diplomonadida</taxon>
        <taxon>Hexamitidae</taxon>
        <taxon>Giardiinae</taxon>
        <taxon>Giardia</taxon>
    </lineage>
</organism>
<dbReference type="EMBL" id="ACVC01000027">
    <property type="protein sequence ID" value="EFO65536.1"/>
    <property type="molecule type" value="Genomic_DNA"/>
</dbReference>
<gene>
    <name evidence="3" type="ORF">GLP15_5213</name>
</gene>
<dbReference type="Proteomes" id="UP000008974">
    <property type="component" value="Unassembled WGS sequence"/>
</dbReference>
<dbReference type="InterPro" id="IPR011009">
    <property type="entry name" value="Kinase-like_dom_sf"/>
</dbReference>
<keyword evidence="1" id="KW-0040">ANK repeat</keyword>
<dbReference type="GO" id="GO:0004672">
    <property type="term" value="F:protein kinase activity"/>
    <property type="evidence" value="ECO:0007669"/>
    <property type="project" value="InterPro"/>
</dbReference>
<dbReference type="VEuPathDB" id="GiardiaDB:GLP15_5213"/>
<feature type="repeat" description="ANK" evidence="1">
    <location>
        <begin position="511"/>
        <end position="536"/>
    </location>
</feature>
<dbReference type="PROSITE" id="PS50011">
    <property type="entry name" value="PROTEIN_KINASE_DOM"/>
    <property type="match status" value="1"/>
</dbReference>
<dbReference type="InterPro" id="IPR036770">
    <property type="entry name" value="Ankyrin_rpt-contain_sf"/>
</dbReference>
<dbReference type="SUPFAM" id="SSF56112">
    <property type="entry name" value="Protein kinase-like (PK-like)"/>
    <property type="match status" value="1"/>
</dbReference>
<dbReference type="OrthoDB" id="194358at2759"/>
<feature type="repeat" description="ANK" evidence="1">
    <location>
        <begin position="638"/>
        <end position="659"/>
    </location>
</feature>
<protein>
    <submittedName>
        <fullName evidence="3">Protein 21.1</fullName>
    </submittedName>
</protein>
<evidence type="ECO:0000256" key="1">
    <source>
        <dbReference type="PROSITE-ProRule" id="PRU00023"/>
    </source>
</evidence>
<name>E1EWE2_GIAIA</name>
<dbReference type="OMA" id="PLMYYAS"/>
<evidence type="ECO:0000313" key="4">
    <source>
        <dbReference type="Proteomes" id="UP000008974"/>
    </source>
</evidence>
<reference evidence="3 4" key="1">
    <citation type="journal article" date="2010" name="BMC Genomics">
        <title>Genome analysis and comparative genomics of a Giardia intestinalis assemblage E isolate.</title>
        <authorList>
            <person name="Jerlstrom-Hultqvist J."/>
            <person name="Franzen O."/>
            <person name="Ankarklev J."/>
            <person name="Xu F."/>
            <person name="Nohynkova E."/>
            <person name="Andersson J.O."/>
            <person name="Svard S.G."/>
            <person name="Andersson B."/>
        </authorList>
    </citation>
    <scope>NUCLEOTIDE SEQUENCE [LARGE SCALE GENOMIC DNA]</scope>
    <source>
        <strain evidence="3 4">P15</strain>
    </source>
</reference>
<sequence>MQNFLTSSSLGFNLGIEDLVDNSSCICTEEYTPDQPLIHELLLECTSIHKDFIDFRDSLTLQRYLSERKRSRDPLSADQIASIFEQIVDALIYLHIPFKPHGVVINGSLNTSTILVDRHMNIRMLLPGMTRSKIEKWLYSDAPELVIPNRYTMHKNIYLSTKVDIWSLGKILLSLATLDTGLSSLTKQPHFAAVYPRWISETISRSLSLNPAKRPSAIHLLHIPELQRARANRLETRSIASGANGTASQLVDKAVDSVTELVQKEMLRRYDLEVLTTALFETSVVSLEAAVSTNDVRLAASLLTCVHDPDILRDTLSIARSKKSTQILLMISEHISTHGLFTVPSLSPAVPVHEGTLAMRYAHDCQVHELKELWLSDSFFSLKHCTFNGHTALMMAANHGYDACVSILLNEFATESSESSALLLAMTNSHYRCIQLLSLEVGLNGVTPLMYYASLGNVAHVGHCLENPVLANYRRCQTTTGWTALMFAAAGGFTLCVKLLLADEQGMQDNNGETALMKAASRNNHNVIQLLLQQSSTELGMKAFNGQTALMIAVQNTALESVSLLQQHEQDLRDFTGATALMFAAQKGFIEAVATLCLKEANIKDNFGLTALMYAAMSGYCNCVQLLATLEAGAQDESGTTALMFAVQNGHYDCVRYLLGKELGLQDRTGWTALMWATQGNYATCVKEILDWHMHTTISPCSTLGLELQPRGVDTLDSCVDLSCDTSICFSDSHGCTSEIGMQSSNGSTALMIAAQKNHLSCAQLLANYESGIVDSSGSTALMKAAFSGASDIVLLLLESEARIQRQDGLTALMYAAQAGMDSCVQLLIPWELGMVCTGGKTALMFAARGGHPNCVRTLIMAETQEENSLYSHKCAYFNGYITYFPSTPTALSCSMHPTIAIKEACMCDEDGWPALFYAVVYGDNISVSLLLDLEGHISSVHGQTALDLAMERGNLELIEIIKAYRSL</sequence>
<evidence type="ECO:0000313" key="3">
    <source>
        <dbReference type="EMBL" id="EFO65536.1"/>
    </source>
</evidence>
<accession>E1EWE2</accession>
<dbReference type="Gene3D" id="1.10.510.10">
    <property type="entry name" value="Transferase(Phosphotransferase) domain 1"/>
    <property type="match status" value="1"/>
</dbReference>
<proteinExistence type="predicted"/>
<dbReference type="PROSITE" id="PS50297">
    <property type="entry name" value="ANK_REP_REGION"/>
    <property type="match status" value="3"/>
</dbReference>
<dbReference type="InterPro" id="IPR000719">
    <property type="entry name" value="Prot_kinase_dom"/>
</dbReference>
<dbReference type="SMART" id="SM00248">
    <property type="entry name" value="ANK"/>
    <property type="match status" value="15"/>
</dbReference>
<feature type="domain" description="Protein kinase" evidence="2">
    <location>
        <begin position="1"/>
        <end position="226"/>
    </location>
</feature>
<dbReference type="Pfam" id="PF12796">
    <property type="entry name" value="Ank_2"/>
    <property type="match status" value="4"/>
</dbReference>
<dbReference type="Gene3D" id="1.25.40.20">
    <property type="entry name" value="Ankyrin repeat-containing domain"/>
    <property type="match status" value="6"/>
</dbReference>
<dbReference type="PROSITE" id="PS50088">
    <property type="entry name" value="ANK_REPEAT"/>
    <property type="match status" value="3"/>
</dbReference>
<dbReference type="SUPFAM" id="SSF48403">
    <property type="entry name" value="Ankyrin repeat"/>
    <property type="match status" value="3"/>
</dbReference>
<dbReference type="AlphaFoldDB" id="E1EWE2"/>